<comment type="caution">
    <text evidence="2">Lacks conserved residue(s) required for the propagation of feature annotation.</text>
</comment>
<protein>
    <submittedName>
        <fullName evidence="3">Versican core</fullName>
    </submittedName>
</protein>
<reference evidence="3" key="1">
    <citation type="submission" date="2020-04" db="EMBL/GenBank/DDBJ databases">
        <authorList>
            <person name="Alioto T."/>
            <person name="Alioto T."/>
            <person name="Gomez Garrido J."/>
        </authorList>
    </citation>
    <scope>NUCLEOTIDE SEQUENCE</scope>
    <source>
        <strain evidence="3">A484AB</strain>
    </source>
</reference>
<dbReference type="CDD" id="cd00063">
    <property type="entry name" value="FN3"/>
    <property type="match status" value="1"/>
</dbReference>
<dbReference type="OrthoDB" id="5983081at2759"/>
<dbReference type="SMART" id="SM00209">
    <property type="entry name" value="TSP1"/>
    <property type="match status" value="1"/>
</dbReference>
<dbReference type="InterPro" id="IPR001762">
    <property type="entry name" value="Disintegrin_dom"/>
</dbReference>
<dbReference type="InterPro" id="IPR000742">
    <property type="entry name" value="EGF"/>
</dbReference>
<name>A0A7D9D8P1_PARCT</name>
<gene>
    <name evidence="3" type="ORF">PACLA_8A053536</name>
</gene>
<dbReference type="PROSITE" id="PS50026">
    <property type="entry name" value="EGF_3"/>
    <property type="match status" value="1"/>
</dbReference>
<dbReference type="SUPFAM" id="SSF49265">
    <property type="entry name" value="Fibronectin type III"/>
    <property type="match status" value="5"/>
</dbReference>
<organism evidence="3 4">
    <name type="scientific">Paramuricea clavata</name>
    <name type="common">Red gorgonian</name>
    <name type="synonym">Violescent sea-whip</name>
    <dbReference type="NCBI Taxonomy" id="317549"/>
    <lineage>
        <taxon>Eukaryota</taxon>
        <taxon>Metazoa</taxon>
        <taxon>Cnidaria</taxon>
        <taxon>Anthozoa</taxon>
        <taxon>Octocorallia</taxon>
        <taxon>Malacalcyonacea</taxon>
        <taxon>Plexauridae</taxon>
        <taxon>Paramuricea</taxon>
    </lineage>
</organism>
<keyword evidence="4" id="KW-1185">Reference proteome</keyword>
<dbReference type="PANTHER" id="PTHR16897">
    <property type="entry name" value="OS10G0105400 PROTEIN"/>
    <property type="match status" value="1"/>
</dbReference>
<dbReference type="Proteomes" id="UP001152795">
    <property type="component" value="Unassembled WGS sequence"/>
</dbReference>
<dbReference type="InterPro" id="IPR018097">
    <property type="entry name" value="EGF_Ca-bd_CS"/>
</dbReference>
<dbReference type="PANTHER" id="PTHR16897:SF2">
    <property type="entry name" value="OS03G0226600 PROTEIN"/>
    <property type="match status" value="1"/>
</dbReference>
<dbReference type="InterPro" id="IPR000152">
    <property type="entry name" value="EGF-type_Asp/Asn_hydroxyl_site"/>
</dbReference>
<dbReference type="PROSITE" id="PS50853">
    <property type="entry name" value="FN3"/>
    <property type="match status" value="2"/>
</dbReference>
<dbReference type="EMBL" id="CACRXK020000158">
    <property type="protein sequence ID" value="CAB3978994.1"/>
    <property type="molecule type" value="Genomic_DNA"/>
</dbReference>
<dbReference type="SMART" id="SM00179">
    <property type="entry name" value="EGF_CA"/>
    <property type="match status" value="1"/>
</dbReference>
<comment type="caution">
    <text evidence="3">The sequence shown here is derived from an EMBL/GenBank/DDBJ whole genome shotgun (WGS) entry which is preliminary data.</text>
</comment>
<dbReference type="CDD" id="cd00054">
    <property type="entry name" value="EGF_CA"/>
    <property type="match status" value="1"/>
</dbReference>
<dbReference type="GO" id="GO:0005509">
    <property type="term" value="F:calcium ion binding"/>
    <property type="evidence" value="ECO:0007669"/>
    <property type="project" value="InterPro"/>
</dbReference>
<dbReference type="InterPro" id="IPR003961">
    <property type="entry name" value="FN3_dom"/>
</dbReference>
<keyword evidence="1" id="KW-1015">Disulfide bond</keyword>
<evidence type="ECO:0000256" key="2">
    <source>
        <dbReference type="PROSITE-ProRule" id="PRU00076"/>
    </source>
</evidence>
<dbReference type="PROSITE" id="PS50092">
    <property type="entry name" value="TSP1"/>
    <property type="match status" value="1"/>
</dbReference>
<dbReference type="InterPro" id="IPR001881">
    <property type="entry name" value="EGF-like_Ca-bd_dom"/>
</dbReference>
<sequence length="2751" mass="303042">MELKAVNVVLIYIIVLSFLQDQVSGCGGGGGGGGGGGCTAVDCKVSSWSEWGGCSHECGTTGVEKRTRYKTEIENGCGGCTYHFEETQSCNRYACEHGGTPIPGRCSCMQGWTGTCCGSDINECLNNPCQHNCSNVNGSYTCQCRSCYTKLGVNCTLQKCKIGGQCFEYGHVNPNNTCQKRLIKRNKYPVRNRLYYFGNRYLADCQKYREEVWTNNNTLSCSDNNLCTRNDKCVNGTCKGTPFTCRECESCDGDGCTIKPRFCVIDGICYSDGDLRPGKPCQECNSNKPTTWTANDNLVCSDNNVMTRNDRCTNGECRGEPFTCLSCQDHHNDTCRIQPDYCIINYKNVDTCLTANTEKPENPCQWCLPEASTTTWTNKHDVPCDDGDSCTKSDTCKHGQCEGISFTCNNDCQSCNGSDCSLHIGYGYVADNCTCKIAGRDYNHQQLNPSNECQWCDIYDKTSKPILVWSNRPSVVCNDNNPCTKQDLCQTGYCVGTGYSCHASYPQSSCIQTSQCVGDGTCRYIMKNNGTICRAAVDECDQSERCNGVIGTCPPTTINPIYLQEGPARITVSNFATTVTFQPSTDKLHLQLSGFSVTCGSLIVRWSLIKAENSCNLGRNNATLSSNTNNHILAGLDLQNTDTYKVVVQASNIREQFGLPVCSNAVTIDTSTPTGGWVYDGSGSTDLQYQSSKSFSASWVGFQSTYGIGKYEVAMHYQPQSSNNQIEVQGFVNVNLNVSFSKIIAAIPDGSKLTTKVRAYTKAGLYTEIASNGVTVDTSQPLPGSVFDGSNPLSDLQYADSTSSYTVSWEPFTEPHTPIANYNVGVKRKNGGFVSVGLTAVGITYQSVVTSLTLISEEEYCAIVEGENAAGLKAQVYSNCLLIDHDAPRHGTISDGLSDDIDYQSGDTVFHANWNGFDDGTRGSGLADYKYILTNQNDVNVTSWTSVGLQTNVTISGISLVDGNTYYMTVRAIDRVGHYKEIKSDGVYIDTTHPVYTGKIIVEGEMAQKDNESVVYIQNIEDSVTVSWPQFVDEHSGMKKYQWSIVEDQEQPTEWKDVSGINLATRAVFRSLSLANNTGYRLTIRGINNAGLHTDITSPIIIPIGAAPRLGKVSDGHDPTIDIEYLTNSSEVHATWQGFETTDVKIRAYFFAIGSCTRGNYHVTNNQFMPVTPPTATSFGIQGLHLANGQRYCIKIKAENLAGVESGVVSSDGFIVDVSPPDLRHAMVLDGQGQDDIDHQSGNVELSATWSGIQDHESGIQHFEVAVSRNRAGQPDVTSFIDVSQNTYSTITGLSLSNEVYYIILCAINNAGLKSCLASDGVLVDPTPPTSGIVHDGILEPDIRYQANTNKLSANWERIWDLESRVERFEWGIGEEGEDLVQKFVDVGLQTHVTSKNALDLKHGHNYTIFLRVYNRAGVLNQLSSNGVIIDTTPPVPSEIIPRLSPLEWRFSKETETYYSSSASDIYVTWEDFDELESGMWYYKWAIGTSKYGTQLQPLINIGLVTNANTSGNGLNIRPGIRYFVTVVGRNRADLVSGNCSWPFLVDYSAPRTGNIQIKSPSGIKKDYFRSDENMRVSWSGFEDPESGIEKYDISVVHENRETLNYTRTSNDAELEILIDTALLSPGNAYRIVVKSVNYAGLESFVISTPFTIDNTPPAYTGNRNDLPKRYFLRDPHLLEVVWKAFEDHESPIDFYEIGIGRQVSSDDIYKFTKTGLCTYFTFRSLDITDNQPYYVTVNAYNMAGLVTSLSLEEMTFDQSPPTGNNGSVKDGLLHEDIDYMSLENTVSATLEDIEDSESGINKTEYCVGSTPFNCFIKPFTSIHQNKSFVCTDCKIDPGMTGFATFRVTNGAGLSAVFVSDGVTVDSTAPEIHIVYDGKKAEYPDVEKTYSNWAPTVTWYGARDVQSGLRNCQWMIVKKDGNTTVYVKTLGEANITYNIRHTERAADPLTLTTNSSYFNVIQCWNYAGITSYQYSNGWAVVEQWPIPSYVIDGPGPHDMKYDVNGETLYASWGAFHADSKDPVVKYEWAVGTFGQVDNILEFTDVGLDTKVSLSLAESDIILRTGVEYYITVRGTTLSGWNSNKTSDGFIVDTTSPTAGIVKVSHHILNQNANEVDYTLTWEGFADSETGIDNYAYCLGYIKDVCSTTVFNAGLAFQGTVQGFRPEAQDDSFHGIVVVTNRAGLKTIVSSNAVKIDFTPPTTGTVLDGIDIDLDYINSGVTLATTWSAFIDLDTGIKTCILTVNEENPFKNESITMKVRMDVNTTGSIIHDFLLISGLQYVSTVTCENFDGFKYSKSSNGVIVDDFPPIAGTILDKNEQPFENQYQASTSELHVRWTDGHDLESGIMEYLIAVGSGSNEDDMREFFSVGLAREINVKNLTLSTGSTYYITLQIVNKAGMTSRVSSSGITVDTTPPEIQEIKLQRSGTGHIGPKDNLGGSWKTFDDESYIDFVEYCFGTTEGGCNVQDMYRALDKETNVTCLDCKLKHNYTYFMTVRVWNKAGLFNLATSEGVTVDLTAPIGGKVSLNKTYMFCIGRCGLTAEFSGFKDDESGMGSCEFSIKTVNEVTVMPVQPTTNENQIEANDLIFQHGESYKIAVACYNTVGERSWDVFSPPIRIDNVPPEKGFVIVSPDRNHDVRRQHVGCHFLNTTLRVYWSEFQDKESNIVGYRVAIGRRPLGYDIIPFTHVGIVADAKFDLGEKYGLSLGETIFATVEAKNKAGLSTEVSSLPTRLISNTDSNLVNEEDFLCVNV</sequence>
<dbReference type="InterPro" id="IPR036116">
    <property type="entry name" value="FN3_sf"/>
</dbReference>
<dbReference type="SUPFAM" id="SSF82895">
    <property type="entry name" value="TSP-1 type 1 repeat"/>
    <property type="match status" value="1"/>
</dbReference>
<accession>A0A7D9D8P1</accession>
<dbReference type="PROSITE" id="PS01187">
    <property type="entry name" value="EGF_CA"/>
    <property type="match status" value="1"/>
</dbReference>
<keyword evidence="2" id="KW-0245">EGF-like domain</keyword>
<dbReference type="InterPro" id="IPR000884">
    <property type="entry name" value="TSP1_rpt"/>
</dbReference>
<evidence type="ECO:0000313" key="4">
    <source>
        <dbReference type="Proteomes" id="UP001152795"/>
    </source>
</evidence>
<dbReference type="Gene3D" id="2.10.25.10">
    <property type="entry name" value="Laminin"/>
    <property type="match status" value="1"/>
</dbReference>
<dbReference type="PROSITE" id="PS00010">
    <property type="entry name" value="ASX_HYDROXYL"/>
    <property type="match status" value="1"/>
</dbReference>
<proteinExistence type="predicted"/>
<evidence type="ECO:0000313" key="3">
    <source>
        <dbReference type="EMBL" id="CAB3978994.1"/>
    </source>
</evidence>
<dbReference type="SMART" id="SM00050">
    <property type="entry name" value="DISIN"/>
    <property type="match status" value="1"/>
</dbReference>
<dbReference type="InterPro" id="IPR036383">
    <property type="entry name" value="TSP1_rpt_sf"/>
</dbReference>
<evidence type="ECO:0000256" key="1">
    <source>
        <dbReference type="ARBA" id="ARBA00023157"/>
    </source>
</evidence>